<comment type="similarity">
    <text evidence="2">Belongs to the GSP I family.</text>
</comment>
<organism evidence="10 11">
    <name type="scientific">SAR86 cluster bacterium</name>
    <dbReference type="NCBI Taxonomy" id="2030880"/>
    <lineage>
        <taxon>Bacteria</taxon>
        <taxon>Pseudomonadati</taxon>
        <taxon>Pseudomonadota</taxon>
        <taxon>Gammaproteobacteria</taxon>
        <taxon>SAR86 cluster</taxon>
    </lineage>
</organism>
<comment type="caution">
    <text evidence="10">The sequence shown here is derived from an EMBL/GenBank/DDBJ whole genome shotgun (WGS) entry which is preliminary data.</text>
</comment>
<keyword evidence="4" id="KW-0488">Methylation</keyword>
<keyword evidence="7 9" id="KW-1133">Transmembrane helix</keyword>
<protein>
    <recommendedName>
        <fullName evidence="12">Type II secretion system protein GspI</fullName>
    </recommendedName>
</protein>
<accession>A0A2A5C819</accession>
<gene>
    <name evidence="10" type="ORF">COA71_12715</name>
</gene>
<evidence type="ECO:0000256" key="5">
    <source>
        <dbReference type="ARBA" id="ARBA00022519"/>
    </source>
</evidence>
<dbReference type="PANTHER" id="PTHR38779">
    <property type="entry name" value="TYPE II SECRETION SYSTEM PROTEIN I-RELATED"/>
    <property type="match status" value="1"/>
</dbReference>
<evidence type="ECO:0000256" key="9">
    <source>
        <dbReference type="SAM" id="Phobius"/>
    </source>
</evidence>
<comment type="subcellular location">
    <subcellularLocation>
        <location evidence="1">Cell inner membrane</location>
        <topology evidence="1">Single-pass membrane protein</topology>
    </subcellularLocation>
</comment>
<evidence type="ECO:0000256" key="7">
    <source>
        <dbReference type="ARBA" id="ARBA00022989"/>
    </source>
</evidence>
<evidence type="ECO:0000313" key="11">
    <source>
        <dbReference type="Proteomes" id="UP000228987"/>
    </source>
</evidence>
<proteinExistence type="inferred from homology"/>
<evidence type="ECO:0000256" key="4">
    <source>
        <dbReference type="ARBA" id="ARBA00022481"/>
    </source>
</evidence>
<dbReference type="InterPro" id="IPR010052">
    <property type="entry name" value="T2SS_protein-GspI"/>
</dbReference>
<dbReference type="PROSITE" id="PS00409">
    <property type="entry name" value="PROKAR_NTER_METHYL"/>
    <property type="match status" value="1"/>
</dbReference>
<dbReference type="InterPro" id="IPR012902">
    <property type="entry name" value="N_methyl_site"/>
</dbReference>
<dbReference type="Proteomes" id="UP000228987">
    <property type="component" value="Unassembled WGS sequence"/>
</dbReference>
<keyword evidence="5" id="KW-0997">Cell inner membrane</keyword>
<evidence type="ECO:0008006" key="12">
    <source>
        <dbReference type="Google" id="ProtNLM"/>
    </source>
</evidence>
<reference evidence="11" key="1">
    <citation type="submission" date="2017-08" db="EMBL/GenBank/DDBJ databases">
        <title>A dynamic microbial community with high functional redundancy inhabits the cold, oxic subseafloor aquifer.</title>
        <authorList>
            <person name="Tully B.J."/>
            <person name="Wheat C.G."/>
            <person name="Glazer B.T."/>
            <person name="Huber J.A."/>
        </authorList>
    </citation>
    <scope>NUCLEOTIDE SEQUENCE [LARGE SCALE GENOMIC DNA]</scope>
</reference>
<sequence length="139" mass="15405">MNSPNNQKGFSLIEIIVAFSIAVMSLAMLYNVQSNAARASILYEEYSVANRIGKSLLAETRSLISNGAVNSAGSFENKYFWEVSYSDYSPYPAPETTQPTGTLVLKNITVEIQWQSIDRARSITINTLKPDPTQFESVL</sequence>
<feature type="transmembrane region" description="Helical" evidence="9">
    <location>
        <begin position="12"/>
        <end position="32"/>
    </location>
</feature>
<evidence type="ECO:0000256" key="2">
    <source>
        <dbReference type="ARBA" id="ARBA00008358"/>
    </source>
</evidence>
<evidence type="ECO:0000256" key="3">
    <source>
        <dbReference type="ARBA" id="ARBA00022475"/>
    </source>
</evidence>
<keyword evidence="8 9" id="KW-0472">Membrane</keyword>
<dbReference type="GO" id="GO:0005886">
    <property type="term" value="C:plasma membrane"/>
    <property type="evidence" value="ECO:0007669"/>
    <property type="project" value="UniProtKB-SubCell"/>
</dbReference>
<evidence type="ECO:0000256" key="6">
    <source>
        <dbReference type="ARBA" id="ARBA00022692"/>
    </source>
</evidence>
<evidence type="ECO:0000256" key="1">
    <source>
        <dbReference type="ARBA" id="ARBA00004377"/>
    </source>
</evidence>
<dbReference type="AlphaFoldDB" id="A0A2A5C819"/>
<keyword evidence="6 9" id="KW-0812">Transmembrane</keyword>
<dbReference type="Pfam" id="PF07963">
    <property type="entry name" value="N_methyl"/>
    <property type="match status" value="1"/>
</dbReference>
<dbReference type="GO" id="GO:0015627">
    <property type="term" value="C:type II protein secretion system complex"/>
    <property type="evidence" value="ECO:0007669"/>
    <property type="project" value="InterPro"/>
</dbReference>
<evidence type="ECO:0000313" key="10">
    <source>
        <dbReference type="EMBL" id="PCJ40024.1"/>
    </source>
</evidence>
<dbReference type="PANTHER" id="PTHR38779:SF2">
    <property type="entry name" value="TYPE II SECRETION SYSTEM PROTEIN I-RELATED"/>
    <property type="match status" value="1"/>
</dbReference>
<dbReference type="GO" id="GO:0015628">
    <property type="term" value="P:protein secretion by the type II secretion system"/>
    <property type="evidence" value="ECO:0007669"/>
    <property type="project" value="InterPro"/>
</dbReference>
<keyword evidence="3" id="KW-1003">Cell membrane</keyword>
<dbReference type="EMBL" id="NVWI01000011">
    <property type="protein sequence ID" value="PCJ40024.1"/>
    <property type="molecule type" value="Genomic_DNA"/>
</dbReference>
<evidence type="ECO:0000256" key="8">
    <source>
        <dbReference type="ARBA" id="ARBA00023136"/>
    </source>
</evidence>
<name>A0A2A5C819_9GAMM</name>